<dbReference type="InterPro" id="IPR044964">
    <property type="entry name" value="RCD1/SRO1-5"/>
</dbReference>
<keyword evidence="9" id="KW-1185">Reference proteome</keyword>
<dbReference type="GO" id="GO:0003950">
    <property type="term" value="F:NAD+ poly-ADP-ribosyltransferase activity"/>
    <property type="evidence" value="ECO:0007669"/>
    <property type="project" value="InterPro"/>
</dbReference>
<feature type="region of interest" description="Disordered" evidence="5">
    <location>
        <begin position="310"/>
        <end position="338"/>
    </location>
</feature>
<dbReference type="Pfam" id="PF23467">
    <property type="entry name" value="WWE_5"/>
    <property type="match status" value="1"/>
</dbReference>
<dbReference type="AlphaFoldDB" id="A0AAV5BZE2"/>
<dbReference type="Pfam" id="PF12174">
    <property type="entry name" value="RST"/>
    <property type="match status" value="1"/>
</dbReference>
<protein>
    <submittedName>
        <fullName evidence="8">Uncharacterized protein</fullName>
    </submittedName>
</protein>
<evidence type="ECO:0000256" key="1">
    <source>
        <dbReference type="ARBA" id="ARBA00004123"/>
    </source>
</evidence>
<reference evidence="8" key="1">
    <citation type="journal article" date="2018" name="DNA Res.">
        <title>Multiple hybrid de novo genome assembly of finger millet, an orphan allotetraploid crop.</title>
        <authorList>
            <person name="Hatakeyama M."/>
            <person name="Aluri S."/>
            <person name="Balachadran M.T."/>
            <person name="Sivarajan S.R."/>
            <person name="Patrignani A."/>
            <person name="Gruter S."/>
            <person name="Poveda L."/>
            <person name="Shimizu-Inatsugi R."/>
            <person name="Baeten J."/>
            <person name="Francoijs K.J."/>
            <person name="Nataraja K.N."/>
            <person name="Reddy Y.A.N."/>
            <person name="Phadnis S."/>
            <person name="Ravikumar R.L."/>
            <person name="Schlapbach R."/>
            <person name="Sreeman S.M."/>
            <person name="Shimizu K.K."/>
        </authorList>
    </citation>
    <scope>NUCLEOTIDE SEQUENCE</scope>
</reference>
<name>A0AAV5BZE2_ELECO</name>
<evidence type="ECO:0000256" key="3">
    <source>
        <dbReference type="ARBA" id="ARBA00023016"/>
    </source>
</evidence>
<accession>A0AAV5BZE2</accession>
<dbReference type="PANTHER" id="PTHR32263:SF10">
    <property type="entry name" value="OS10G0577800 PROTEIN"/>
    <property type="match status" value="1"/>
</dbReference>
<dbReference type="GO" id="GO:0005634">
    <property type="term" value="C:nucleus"/>
    <property type="evidence" value="ECO:0007669"/>
    <property type="project" value="UniProtKB-SubCell"/>
</dbReference>
<dbReference type="SUPFAM" id="SSF56399">
    <property type="entry name" value="ADP-ribosylation"/>
    <property type="match status" value="1"/>
</dbReference>
<comment type="subcellular location">
    <subcellularLocation>
        <location evidence="1">Nucleus</location>
    </subcellularLocation>
</comment>
<dbReference type="InterPro" id="IPR022003">
    <property type="entry name" value="RST"/>
</dbReference>
<sequence length="428" mass="47536">MNEKVLGKCGRNISSLKRKRDSPAVNHAGACRTSELHQSPAEVSAVRFHVDEDRKAKVMCHLNRQILQGYQNFMSSAPPKRIVLRQGGDWKDFPEKIVKLAQADFRARKTITETGYQNQEDNLGELSRAQRTNEAVEKLLLQGMGGIIGSKDIIGIYRTPVLDDRGEVRYHLFQKQEMMLGGSLQICKPINCPTYGNGTLLAPATRSGTCVNYSDVDENGIIHMMLCRVIMGNVEVVHPGSKQDRPSNDYFDSGVDDLKNPQHYIVWDMNLDRHIYSEFVVTIRLPSKTKDSVVTQDCYISSDVSLVMSSSSPDHTSEETKTHASPASGGPCAAPMLGDSVDKAPSSPWMPFSMLFAAISTKVSPESMDLVVSCYEEFKSKKISRAELVKKLRHIVGDRVLISTIMRLQDKVPPVGRHEASAKMVAKP</sequence>
<feature type="domain" description="RST" evidence="7">
    <location>
        <begin position="343"/>
        <end position="414"/>
    </location>
</feature>
<proteinExistence type="predicted"/>
<keyword evidence="3" id="KW-0346">Stress response</keyword>
<dbReference type="EMBL" id="BQKI01000003">
    <property type="protein sequence ID" value="GJM91581.1"/>
    <property type="molecule type" value="Genomic_DNA"/>
</dbReference>
<comment type="caution">
    <text evidence="8">The sequence shown here is derived from an EMBL/GenBank/DDBJ whole genome shotgun (WGS) entry which is preliminary data.</text>
</comment>
<dbReference type="Gene3D" id="3.90.228.10">
    <property type="match status" value="1"/>
</dbReference>
<evidence type="ECO:0000256" key="2">
    <source>
        <dbReference type="ARBA" id="ARBA00022473"/>
    </source>
</evidence>
<evidence type="ECO:0000259" key="7">
    <source>
        <dbReference type="PROSITE" id="PS51879"/>
    </source>
</evidence>
<evidence type="ECO:0000313" key="8">
    <source>
        <dbReference type="EMBL" id="GJM91581.1"/>
    </source>
</evidence>
<evidence type="ECO:0000256" key="5">
    <source>
        <dbReference type="SAM" id="MobiDB-lite"/>
    </source>
</evidence>
<dbReference type="InterPro" id="IPR012317">
    <property type="entry name" value="Poly(ADP-ribose)pol_cat_dom"/>
</dbReference>
<feature type="domain" description="PARP catalytic" evidence="6">
    <location>
        <begin position="110"/>
        <end position="304"/>
    </location>
</feature>
<dbReference type="InterPro" id="IPR057823">
    <property type="entry name" value="WWE_RCD1"/>
</dbReference>
<dbReference type="PROSITE" id="PS51879">
    <property type="entry name" value="RST"/>
    <property type="match status" value="1"/>
</dbReference>
<dbReference type="Proteomes" id="UP001054889">
    <property type="component" value="Unassembled WGS sequence"/>
</dbReference>
<keyword evidence="4" id="KW-0539">Nucleus</keyword>
<dbReference type="PANTHER" id="PTHR32263">
    <property type="entry name" value="INACTIVE POLY [ADP-RIBOSE] POLYMERASE SRO4-RELATED"/>
    <property type="match status" value="1"/>
</dbReference>
<gene>
    <name evidence="8" type="primary">ga07967</name>
    <name evidence="8" type="ORF">PR202_ga07967</name>
</gene>
<organism evidence="8 9">
    <name type="scientific">Eleusine coracana subsp. coracana</name>
    <dbReference type="NCBI Taxonomy" id="191504"/>
    <lineage>
        <taxon>Eukaryota</taxon>
        <taxon>Viridiplantae</taxon>
        <taxon>Streptophyta</taxon>
        <taxon>Embryophyta</taxon>
        <taxon>Tracheophyta</taxon>
        <taxon>Spermatophyta</taxon>
        <taxon>Magnoliopsida</taxon>
        <taxon>Liliopsida</taxon>
        <taxon>Poales</taxon>
        <taxon>Poaceae</taxon>
        <taxon>PACMAD clade</taxon>
        <taxon>Chloridoideae</taxon>
        <taxon>Cynodonteae</taxon>
        <taxon>Eleusininae</taxon>
        <taxon>Eleusine</taxon>
    </lineage>
</organism>
<evidence type="ECO:0000259" key="6">
    <source>
        <dbReference type="PROSITE" id="PS51059"/>
    </source>
</evidence>
<dbReference type="PROSITE" id="PS51059">
    <property type="entry name" value="PARP_CATALYTIC"/>
    <property type="match status" value="1"/>
</dbReference>
<reference evidence="8" key="2">
    <citation type="submission" date="2021-12" db="EMBL/GenBank/DDBJ databases">
        <title>Resequencing data analysis of finger millet.</title>
        <authorList>
            <person name="Hatakeyama M."/>
            <person name="Aluri S."/>
            <person name="Balachadran M.T."/>
            <person name="Sivarajan S.R."/>
            <person name="Poveda L."/>
            <person name="Shimizu-Inatsugi R."/>
            <person name="Schlapbach R."/>
            <person name="Sreeman S.M."/>
            <person name="Shimizu K.K."/>
        </authorList>
    </citation>
    <scope>NUCLEOTIDE SEQUENCE</scope>
</reference>
<feature type="compositionally biased region" description="Low complexity" evidence="5">
    <location>
        <begin position="324"/>
        <end position="335"/>
    </location>
</feature>
<evidence type="ECO:0000313" key="9">
    <source>
        <dbReference type="Proteomes" id="UP001054889"/>
    </source>
</evidence>
<keyword evidence="2" id="KW-0217">Developmental protein</keyword>
<evidence type="ECO:0000256" key="4">
    <source>
        <dbReference type="ARBA" id="ARBA00023242"/>
    </source>
</evidence>